<dbReference type="GeneID" id="40075844"/>
<dbReference type="KEGG" id="vg:40075844"/>
<evidence type="ECO:0000313" key="2">
    <source>
        <dbReference type="Proteomes" id="UP000225660"/>
    </source>
</evidence>
<protein>
    <submittedName>
        <fullName evidence="1">Uncharacterized protein</fullName>
    </submittedName>
</protein>
<sequence length="131" mass="14855">MQVRKIHKVTYESETMPLEQAVEEIAQSTGSPVDRVRGLIIQFGKVMTVHHVYHIVDASGIGLVKDAEKFLGQSMVFQLKGGETVILKVMEVTRWMNGDYFIKGYDDEGMWRTIDVDSIKAYFTPGKGMIR</sequence>
<accession>A0A1U9WQK1</accession>
<organism evidence="1 2">
    <name type="scientific">Geobacillus phage TP-84</name>
    <dbReference type="NCBI Taxonomy" id="1965361"/>
    <lineage>
        <taxon>Viruses</taxon>
        <taxon>Duplodnaviria</taxon>
        <taxon>Heunggongvirae</taxon>
        <taxon>Uroviricota</taxon>
        <taxon>Caudoviricetes</taxon>
        <taxon>Saundersvirus</taxon>
        <taxon>Saundersvirus Tp84</taxon>
    </lineage>
</organism>
<proteinExistence type="predicted"/>
<keyword evidence="2" id="KW-1185">Reference proteome</keyword>
<dbReference type="RefSeq" id="YP_009600082.1">
    <property type="nucleotide sequence ID" value="NC_041918.2"/>
</dbReference>
<name>A0A1U9WQK1_9CAUD</name>
<reference evidence="1" key="1">
    <citation type="submission" date="2017-10" db="EMBL/GenBank/DDBJ databases">
        <title>Sequence, genome organization and annotation of the thermophilic 47,7-kb bacterophage TO-84 that infects Geobacillus stearothermophilus.</title>
        <authorList>
            <person name="Skowron P.M."/>
            <person name="Kropinski A."/>
            <person name="Los M."/>
        </authorList>
    </citation>
    <scope>NUCLEOTIDE SEQUENCE [LARGE SCALE GENOMIC DNA]</scope>
</reference>
<dbReference type="Proteomes" id="UP000225660">
    <property type="component" value="Segment"/>
</dbReference>
<dbReference type="EMBL" id="KY565347">
    <property type="protein sequence ID" value="AQY55055.1"/>
    <property type="molecule type" value="Genomic_DNA"/>
</dbReference>
<evidence type="ECO:0000313" key="1">
    <source>
        <dbReference type="EMBL" id="AQY55055.1"/>
    </source>
</evidence>